<gene>
    <name evidence="7" type="ORF">PMAYCL1PPCAC_11691</name>
</gene>
<feature type="domain" description="C2H2-type" evidence="6">
    <location>
        <begin position="10"/>
        <end position="37"/>
    </location>
</feature>
<evidence type="ECO:0000256" key="4">
    <source>
        <dbReference type="ARBA" id="ARBA00022833"/>
    </source>
</evidence>
<dbReference type="SUPFAM" id="SSF57667">
    <property type="entry name" value="beta-beta-alpha zinc fingers"/>
    <property type="match status" value="3"/>
</dbReference>
<dbReference type="PANTHER" id="PTHR24379">
    <property type="entry name" value="KRAB AND ZINC FINGER DOMAIN-CONTAINING"/>
    <property type="match status" value="1"/>
</dbReference>
<dbReference type="PROSITE" id="PS00028">
    <property type="entry name" value="ZINC_FINGER_C2H2_1"/>
    <property type="match status" value="3"/>
</dbReference>
<keyword evidence="3 5" id="KW-0863">Zinc-finger</keyword>
<accession>A0AAN5CGG3</accession>
<dbReference type="Proteomes" id="UP001328107">
    <property type="component" value="Unassembled WGS sequence"/>
</dbReference>
<evidence type="ECO:0000256" key="3">
    <source>
        <dbReference type="ARBA" id="ARBA00022771"/>
    </source>
</evidence>
<evidence type="ECO:0000259" key="6">
    <source>
        <dbReference type="PROSITE" id="PS50157"/>
    </source>
</evidence>
<keyword evidence="8" id="KW-1185">Reference proteome</keyword>
<evidence type="ECO:0000313" key="7">
    <source>
        <dbReference type="EMBL" id="GMR41496.1"/>
    </source>
</evidence>
<comment type="caution">
    <text evidence="7">The sequence shown here is derived from an EMBL/GenBank/DDBJ whole genome shotgun (WGS) entry which is preliminary data.</text>
</comment>
<dbReference type="Gene3D" id="3.30.160.60">
    <property type="entry name" value="Classic Zinc Finger"/>
    <property type="match status" value="4"/>
</dbReference>
<keyword evidence="4" id="KW-0862">Zinc</keyword>
<evidence type="ECO:0000256" key="1">
    <source>
        <dbReference type="ARBA" id="ARBA00022723"/>
    </source>
</evidence>
<dbReference type="Pfam" id="PF00096">
    <property type="entry name" value="zf-C2H2"/>
    <property type="match status" value="1"/>
</dbReference>
<proteinExistence type="predicted"/>
<dbReference type="FunFam" id="3.30.160.60:FF:000072">
    <property type="entry name" value="zinc finger protein 143 isoform X1"/>
    <property type="match status" value="1"/>
</dbReference>
<name>A0AAN5CGG3_9BILA</name>
<organism evidence="7 8">
    <name type="scientific">Pristionchus mayeri</name>
    <dbReference type="NCBI Taxonomy" id="1317129"/>
    <lineage>
        <taxon>Eukaryota</taxon>
        <taxon>Metazoa</taxon>
        <taxon>Ecdysozoa</taxon>
        <taxon>Nematoda</taxon>
        <taxon>Chromadorea</taxon>
        <taxon>Rhabditida</taxon>
        <taxon>Rhabditina</taxon>
        <taxon>Diplogasteromorpha</taxon>
        <taxon>Diplogasteroidea</taxon>
        <taxon>Neodiplogasteridae</taxon>
        <taxon>Pristionchus</taxon>
    </lineage>
</organism>
<dbReference type="InterPro" id="IPR036236">
    <property type="entry name" value="Znf_C2H2_sf"/>
</dbReference>
<dbReference type="PANTHER" id="PTHR24379:SF121">
    <property type="entry name" value="C2H2-TYPE DOMAIN-CONTAINING PROTEIN"/>
    <property type="match status" value="1"/>
</dbReference>
<keyword evidence="1" id="KW-0479">Metal-binding</keyword>
<evidence type="ECO:0000256" key="2">
    <source>
        <dbReference type="ARBA" id="ARBA00022737"/>
    </source>
</evidence>
<protein>
    <recommendedName>
        <fullName evidence="6">C2H2-type domain-containing protein</fullName>
    </recommendedName>
</protein>
<evidence type="ECO:0000313" key="8">
    <source>
        <dbReference type="Proteomes" id="UP001328107"/>
    </source>
</evidence>
<dbReference type="InterPro" id="IPR013087">
    <property type="entry name" value="Znf_C2H2_type"/>
</dbReference>
<sequence length="154" mass="17740">MAKSRKSDSFSCSKCSREFGTPQALKCHVLIHNGLKCGERGARLKNEETVENHFAEQHPGKIVQTMKRDEDLECPICTKSFHYPSDVQKHMRTHTGERPFVCPSCPATFTALCYVLDHRRVKHGEKPFECEQCKEKFAKKMELLTHRNECKGEE</sequence>
<dbReference type="AlphaFoldDB" id="A0AAN5CGG3"/>
<dbReference type="EMBL" id="BTRK01000003">
    <property type="protein sequence ID" value="GMR41496.1"/>
    <property type="molecule type" value="Genomic_DNA"/>
</dbReference>
<reference evidence="8" key="1">
    <citation type="submission" date="2022-10" db="EMBL/GenBank/DDBJ databases">
        <title>Genome assembly of Pristionchus species.</title>
        <authorList>
            <person name="Yoshida K."/>
            <person name="Sommer R.J."/>
        </authorList>
    </citation>
    <scope>NUCLEOTIDE SEQUENCE [LARGE SCALE GENOMIC DNA]</scope>
    <source>
        <strain evidence="8">RS5460</strain>
    </source>
</reference>
<evidence type="ECO:0000256" key="5">
    <source>
        <dbReference type="PROSITE-ProRule" id="PRU00042"/>
    </source>
</evidence>
<dbReference type="SMART" id="SM00355">
    <property type="entry name" value="ZnF_C2H2"/>
    <property type="match status" value="4"/>
</dbReference>
<feature type="domain" description="C2H2-type" evidence="6">
    <location>
        <begin position="100"/>
        <end position="127"/>
    </location>
</feature>
<feature type="domain" description="C2H2-type" evidence="6">
    <location>
        <begin position="72"/>
        <end position="99"/>
    </location>
</feature>
<dbReference type="PROSITE" id="PS50157">
    <property type="entry name" value="ZINC_FINGER_C2H2_2"/>
    <property type="match status" value="4"/>
</dbReference>
<feature type="domain" description="C2H2-type" evidence="6">
    <location>
        <begin position="128"/>
        <end position="154"/>
    </location>
</feature>
<keyword evidence="2" id="KW-0677">Repeat</keyword>
<dbReference type="GO" id="GO:0008270">
    <property type="term" value="F:zinc ion binding"/>
    <property type="evidence" value="ECO:0007669"/>
    <property type="project" value="UniProtKB-KW"/>
</dbReference>